<evidence type="ECO:0000256" key="5">
    <source>
        <dbReference type="RuleBase" id="RU003844"/>
    </source>
</evidence>
<dbReference type="PROSITE" id="PS01013">
    <property type="entry name" value="OSBP"/>
    <property type="match status" value="1"/>
</dbReference>
<dbReference type="OrthoDB" id="14833at2759"/>
<evidence type="ECO:0000256" key="1">
    <source>
        <dbReference type="ARBA" id="ARBA00003361"/>
    </source>
</evidence>
<dbReference type="GO" id="GO:0032934">
    <property type="term" value="F:sterol binding"/>
    <property type="evidence" value="ECO:0000318"/>
    <property type="project" value="GO_Central"/>
</dbReference>
<dbReference type="InterPro" id="IPR018494">
    <property type="entry name" value="Oxysterol-bd_CS"/>
</dbReference>
<dbReference type="PANTHER" id="PTHR10972:SF102">
    <property type="entry name" value="OXYSTEROL-BINDING PROTEIN"/>
    <property type="match status" value="1"/>
</dbReference>
<accession>A0A9R0INA4</accession>
<dbReference type="SUPFAM" id="SSF144000">
    <property type="entry name" value="Oxysterol-binding protein-like"/>
    <property type="match status" value="1"/>
</dbReference>
<keyword evidence="6" id="KW-1185">Reference proteome</keyword>
<keyword evidence="4" id="KW-0446">Lipid-binding</keyword>
<comment type="similarity">
    <text evidence="2 5">Belongs to the OSBP family.</text>
</comment>
<reference evidence="6" key="1">
    <citation type="journal article" date="2021" name="Nat. Commun.">
        <title>Genomic analyses provide insights into spinach domestication and the genetic basis of agronomic traits.</title>
        <authorList>
            <person name="Cai X."/>
            <person name="Sun X."/>
            <person name="Xu C."/>
            <person name="Sun H."/>
            <person name="Wang X."/>
            <person name="Ge C."/>
            <person name="Zhang Z."/>
            <person name="Wang Q."/>
            <person name="Fei Z."/>
            <person name="Jiao C."/>
            <person name="Wang Q."/>
        </authorList>
    </citation>
    <scope>NUCLEOTIDE SEQUENCE [LARGE SCALE GENOMIC DNA]</scope>
    <source>
        <strain evidence="6">cv. Varoflay</strain>
    </source>
</reference>
<evidence type="ECO:0000256" key="2">
    <source>
        <dbReference type="ARBA" id="ARBA00008842"/>
    </source>
</evidence>
<dbReference type="KEGG" id="soe:110792058"/>
<proteinExistence type="inferred from homology"/>
<gene>
    <name evidence="7" type="primary">LOC110792058</name>
</gene>
<dbReference type="Gene3D" id="3.30.70.3490">
    <property type="match status" value="1"/>
</dbReference>
<dbReference type="Proteomes" id="UP000813463">
    <property type="component" value="Chromosome 2"/>
</dbReference>
<dbReference type="GO" id="GO:0005829">
    <property type="term" value="C:cytosol"/>
    <property type="evidence" value="ECO:0000318"/>
    <property type="project" value="GO_Central"/>
</dbReference>
<dbReference type="GeneID" id="110792058"/>
<evidence type="ECO:0000256" key="4">
    <source>
        <dbReference type="ARBA" id="ARBA00023121"/>
    </source>
</evidence>
<dbReference type="PANTHER" id="PTHR10972">
    <property type="entry name" value="OXYSTEROL-BINDING PROTEIN-RELATED"/>
    <property type="match status" value="1"/>
</dbReference>
<dbReference type="FunFam" id="2.40.160.120:FF:000011">
    <property type="entry name" value="Oxysterol-binding protein-related protein 4C"/>
    <property type="match status" value="1"/>
</dbReference>
<dbReference type="FunFam" id="3.30.70.3490:FF:000007">
    <property type="entry name" value="Oxysterol-binding protein-related protein 4B"/>
    <property type="match status" value="1"/>
</dbReference>
<dbReference type="Pfam" id="PF01237">
    <property type="entry name" value="Oxysterol_BP"/>
    <property type="match status" value="1"/>
</dbReference>
<organism evidence="6 7">
    <name type="scientific">Spinacia oleracea</name>
    <name type="common">Spinach</name>
    <dbReference type="NCBI Taxonomy" id="3562"/>
    <lineage>
        <taxon>Eukaryota</taxon>
        <taxon>Viridiplantae</taxon>
        <taxon>Streptophyta</taxon>
        <taxon>Embryophyta</taxon>
        <taxon>Tracheophyta</taxon>
        <taxon>Spermatophyta</taxon>
        <taxon>Magnoliopsida</taxon>
        <taxon>eudicotyledons</taxon>
        <taxon>Gunneridae</taxon>
        <taxon>Pentapetalae</taxon>
        <taxon>Caryophyllales</taxon>
        <taxon>Chenopodiaceae</taxon>
        <taxon>Chenopodioideae</taxon>
        <taxon>Anserineae</taxon>
        <taxon>Spinacia</taxon>
    </lineage>
</organism>
<dbReference type="Gene3D" id="2.40.160.120">
    <property type="match status" value="1"/>
</dbReference>
<dbReference type="GO" id="GO:0006869">
    <property type="term" value="P:lipid transport"/>
    <property type="evidence" value="ECO:0007669"/>
    <property type="project" value="UniProtKB-KW"/>
</dbReference>
<dbReference type="GO" id="GO:0016020">
    <property type="term" value="C:membrane"/>
    <property type="evidence" value="ECO:0000318"/>
    <property type="project" value="GO_Central"/>
</dbReference>
<sequence length="384" mass="43080">MQVQELKNEKKRDVILTNPVSLDGDSNNDYKPPNVLQMVFSLLNNVRPGADLTRFQLPPLFNLPKSHLQCYGESVYCVNKDMLSKCANGETADDRMIAVVAWSISTVRPLMFGVAPYNPILGETHHASRGTLNVLLEQVSHHPPVSALHATDETNGIELIWCQHAVPKFQGTTVETVVHGKRKLNLVQKGESYVMNSPKLLIRLLPKLGVDWVGNVRIKCQETGLEAELSFKTASFMGFGGGNRSIKGKIMHSSKTLYEIHGQWDRIVKIKDVIDGKTKVLYNAKDVISKLPSSTLRDPKGVWQSESAAVWAEVSKGIISKEWDKAREAKRAVEEKERELHKQRKSIGEIWVPKHFDLCYTLEDGWDCIPKQNTIPPAPISFPI</sequence>
<dbReference type="InterPro" id="IPR037239">
    <property type="entry name" value="OSBP_sf"/>
</dbReference>
<dbReference type="AlphaFoldDB" id="A0A9R0INA4"/>
<reference evidence="7" key="2">
    <citation type="submission" date="2025-08" db="UniProtKB">
        <authorList>
            <consortium name="RefSeq"/>
        </authorList>
    </citation>
    <scope>IDENTIFICATION</scope>
    <source>
        <tissue evidence="7">Leaf</tissue>
    </source>
</reference>
<keyword evidence="3" id="KW-0813">Transport</keyword>
<evidence type="ECO:0000313" key="7">
    <source>
        <dbReference type="RefSeq" id="XP_021852546.1"/>
    </source>
</evidence>
<dbReference type="InterPro" id="IPR000648">
    <property type="entry name" value="Oxysterol-bd"/>
</dbReference>
<comment type="function">
    <text evidence="1">May be involved in the transport of sterols.</text>
</comment>
<name>A0A9R0INA4_SPIOL</name>
<dbReference type="RefSeq" id="XP_021852546.1">
    <property type="nucleotide sequence ID" value="XM_021996854.1"/>
</dbReference>
<evidence type="ECO:0000313" key="6">
    <source>
        <dbReference type="Proteomes" id="UP000813463"/>
    </source>
</evidence>
<evidence type="ECO:0000256" key="3">
    <source>
        <dbReference type="ARBA" id="ARBA00023055"/>
    </source>
</evidence>
<protein>
    <submittedName>
        <fullName evidence="7">Oxysterol-binding protein-related protein 4C isoform X1</fullName>
    </submittedName>
</protein>
<keyword evidence="3" id="KW-0445">Lipid transport</keyword>